<dbReference type="InterPro" id="IPR029044">
    <property type="entry name" value="Nucleotide-diphossugar_trans"/>
</dbReference>
<dbReference type="AlphaFoldDB" id="A0A366HN83"/>
<dbReference type="EMBL" id="QNRR01000005">
    <property type="protein sequence ID" value="RBP43896.1"/>
    <property type="molecule type" value="Genomic_DNA"/>
</dbReference>
<dbReference type="NCBIfam" id="TIGR01444">
    <property type="entry name" value="fkbM_fam"/>
    <property type="match status" value="1"/>
</dbReference>
<dbReference type="PANTHER" id="PTHR43685">
    <property type="entry name" value="GLYCOSYLTRANSFERASE"/>
    <property type="match status" value="1"/>
</dbReference>
<evidence type="ECO:0000259" key="2">
    <source>
        <dbReference type="Pfam" id="PF00535"/>
    </source>
</evidence>
<evidence type="ECO:0000313" key="5">
    <source>
        <dbReference type="Proteomes" id="UP000253426"/>
    </source>
</evidence>
<dbReference type="Pfam" id="PF00535">
    <property type="entry name" value="Glycos_transf_2"/>
    <property type="match status" value="1"/>
</dbReference>
<dbReference type="OrthoDB" id="292760at2"/>
<comment type="caution">
    <text evidence="4">The sequence shown here is derived from an EMBL/GenBank/DDBJ whole genome shotgun (WGS) entry which is preliminary data.</text>
</comment>
<sequence>MTRPRFSVVIPTRNAEATLGATLRTCLEQEFEDYEILVSDNSATTATQELLAGINSSRIRCVRPDRTLSMQENWEFAVEQAQGEFVLVLGSDDGLMLHSLRELDRLLRMLDTKLLRWDSVCYHWPTVPVQAQLPPNALLLPLKQMDSYHPIRWRDSRAVMLDAAHGRVSYAELPTVYSSAVHHSLLDELRKQTGKVFHGDCPDVYSGFALAHLVKRYCSLDAPLSINGLSGVSNGVATIFLKNSSPIAEDFNALNHARKAGRGWQEWIPDLSLFSTCSAHSFQCAKERLFPEDAELSMCRRELAQRVMREYRSASETEWQMVRGAVRKSMVDDASLLAWFDSEYADKSLAACPPADRYPLKHYGGAYMQLDAAEFGVKDVWEAALLCEKLLGYRQEGINAHLKADGATALERSKTNNGAVPGAPREGLYQQETEVAILKILAGKVTRKTFIDVGAEKGSFAREFLKLGFDGVLFEPFATHLPVLEKLVSGTRSKVLPLAIDATDHEGQLHIATDQAGQPLEYFHSLQPAPSATNFFHGAAVPVTCRSLESLVREGTIARDVGILKIDTEGNDLRVLQGMGPVRAEVLMCEYVTPRLYPDWSCSFPEGVMDAAKAMGYEHCIAVSRFDEHEVVENDPVHFVDGQWGNLIFISDALLRSAQKEIDDIQRYVHREHVKACLRDHQVLLEKEARIQDQATVCLDQQRRLDERRAKIEELKVKNAVLKEKNERLRTRC</sequence>
<dbReference type="PANTHER" id="PTHR43685:SF2">
    <property type="entry name" value="GLYCOSYLTRANSFERASE 2-LIKE DOMAIN-CONTAINING PROTEIN"/>
    <property type="match status" value="1"/>
</dbReference>
<dbReference type="GO" id="GO:0008168">
    <property type="term" value="F:methyltransferase activity"/>
    <property type="evidence" value="ECO:0007669"/>
    <property type="project" value="UniProtKB-KW"/>
</dbReference>
<dbReference type="Gene3D" id="3.40.50.150">
    <property type="entry name" value="Vaccinia Virus protein VP39"/>
    <property type="match status" value="1"/>
</dbReference>
<keyword evidence="4" id="KW-0489">Methyltransferase</keyword>
<dbReference type="InterPro" id="IPR001173">
    <property type="entry name" value="Glyco_trans_2-like"/>
</dbReference>
<name>A0A366HN83_9BACT</name>
<keyword evidence="5" id="KW-1185">Reference proteome</keyword>
<dbReference type="InterPro" id="IPR006342">
    <property type="entry name" value="FkbM_mtfrase"/>
</dbReference>
<feature type="coiled-coil region" evidence="1">
    <location>
        <begin position="698"/>
        <end position="732"/>
    </location>
</feature>
<dbReference type="Pfam" id="PF05050">
    <property type="entry name" value="Methyltransf_21"/>
    <property type="match status" value="1"/>
</dbReference>
<evidence type="ECO:0000256" key="1">
    <source>
        <dbReference type="SAM" id="Coils"/>
    </source>
</evidence>
<dbReference type="CDD" id="cd00761">
    <property type="entry name" value="Glyco_tranf_GTA_type"/>
    <property type="match status" value="1"/>
</dbReference>
<feature type="domain" description="Glycosyltransferase 2-like" evidence="2">
    <location>
        <begin position="7"/>
        <end position="96"/>
    </location>
</feature>
<evidence type="ECO:0000313" key="4">
    <source>
        <dbReference type="EMBL" id="RBP43896.1"/>
    </source>
</evidence>
<accession>A0A366HN83</accession>
<dbReference type="SUPFAM" id="SSF53448">
    <property type="entry name" value="Nucleotide-diphospho-sugar transferases"/>
    <property type="match status" value="1"/>
</dbReference>
<dbReference type="InterPro" id="IPR050834">
    <property type="entry name" value="Glycosyltransf_2"/>
</dbReference>
<dbReference type="GO" id="GO:0032259">
    <property type="term" value="P:methylation"/>
    <property type="evidence" value="ECO:0007669"/>
    <property type="project" value="UniProtKB-KW"/>
</dbReference>
<feature type="domain" description="Methyltransferase FkbM" evidence="3">
    <location>
        <begin position="452"/>
        <end position="580"/>
    </location>
</feature>
<protein>
    <submittedName>
        <fullName evidence="4">FkbM family methyltransferase</fullName>
    </submittedName>
</protein>
<dbReference type="SUPFAM" id="SSF53335">
    <property type="entry name" value="S-adenosyl-L-methionine-dependent methyltransferases"/>
    <property type="match status" value="1"/>
</dbReference>
<keyword evidence="1" id="KW-0175">Coiled coil</keyword>
<dbReference type="InterPro" id="IPR029063">
    <property type="entry name" value="SAM-dependent_MTases_sf"/>
</dbReference>
<organism evidence="4 5">
    <name type="scientific">Roseimicrobium gellanilyticum</name>
    <dbReference type="NCBI Taxonomy" id="748857"/>
    <lineage>
        <taxon>Bacteria</taxon>
        <taxon>Pseudomonadati</taxon>
        <taxon>Verrucomicrobiota</taxon>
        <taxon>Verrucomicrobiia</taxon>
        <taxon>Verrucomicrobiales</taxon>
        <taxon>Verrucomicrobiaceae</taxon>
        <taxon>Roseimicrobium</taxon>
    </lineage>
</organism>
<keyword evidence="4" id="KW-0808">Transferase</keyword>
<reference evidence="4 5" key="1">
    <citation type="submission" date="2018-06" db="EMBL/GenBank/DDBJ databases">
        <title>Genomic Encyclopedia of Type Strains, Phase IV (KMG-IV): sequencing the most valuable type-strain genomes for metagenomic binning, comparative biology and taxonomic classification.</title>
        <authorList>
            <person name="Goeker M."/>
        </authorList>
    </citation>
    <scope>NUCLEOTIDE SEQUENCE [LARGE SCALE GENOMIC DNA]</scope>
    <source>
        <strain evidence="4 5">DSM 25532</strain>
    </source>
</reference>
<dbReference type="RefSeq" id="WP_113959356.1">
    <property type="nucleotide sequence ID" value="NZ_QNRR01000005.1"/>
</dbReference>
<dbReference type="GO" id="GO:0044010">
    <property type="term" value="P:single-species biofilm formation"/>
    <property type="evidence" value="ECO:0007669"/>
    <property type="project" value="TreeGrafter"/>
</dbReference>
<proteinExistence type="predicted"/>
<dbReference type="Proteomes" id="UP000253426">
    <property type="component" value="Unassembled WGS sequence"/>
</dbReference>
<dbReference type="Gene3D" id="3.90.550.10">
    <property type="entry name" value="Spore Coat Polysaccharide Biosynthesis Protein SpsA, Chain A"/>
    <property type="match status" value="1"/>
</dbReference>
<evidence type="ECO:0000259" key="3">
    <source>
        <dbReference type="Pfam" id="PF05050"/>
    </source>
</evidence>
<gene>
    <name evidence="4" type="ORF">DES53_105295</name>
</gene>